<dbReference type="RefSeq" id="WP_289831775.1">
    <property type="nucleotide sequence ID" value="NZ_JAUEDK010000054.1"/>
</dbReference>
<dbReference type="SMART" id="SM00850">
    <property type="entry name" value="LytTR"/>
    <property type="match status" value="1"/>
</dbReference>
<evidence type="ECO:0000259" key="3">
    <source>
        <dbReference type="PROSITE" id="PS50110"/>
    </source>
</evidence>
<evidence type="ECO:0000313" key="5">
    <source>
        <dbReference type="EMBL" id="MDN0077137.1"/>
    </source>
</evidence>
<dbReference type="Proteomes" id="UP001168540">
    <property type="component" value="Unassembled WGS sequence"/>
</dbReference>
<evidence type="ECO:0000259" key="4">
    <source>
        <dbReference type="PROSITE" id="PS50930"/>
    </source>
</evidence>
<evidence type="ECO:0000256" key="1">
    <source>
        <dbReference type="ARBA" id="ARBA00023125"/>
    </source>
</evidence>
<evidence type="ECO:0000313" key="6">
    <source>
        <dbReference type="Proteomes" id="UP001168540"/>
    </source>
</evidence>
<dbReference type="PANTHER" id="PTHR48111">
    <property type="entry name" value="REGULATOR OF RPOS"/>
    <property type="match status" value="1"/>
</dbReference>
<gene>
    <name evidence="5" type="ORF">QU481_20025</name>
</gene>
<name>A0ABT7XTN0_9NEIS</name>
<dbReference type="PANTHER" id="PTHR48111:SF3">
    <property type="entry name" value="TRANSCRIPTIONAL REGULATORY PROTEIN BTSR"/>
    <property type="match status" value="1"/>
</dbReference>
<dbReference type="SUPFAM" id="SSF52172">
    <property type="entry name" value="CheY-like"/>
    <property type="match status" value="1"/>
</dbReference>
<dbReference type="Gene3D" id="2.40.50.1020">
    <property type="entry name" value="LytTr DNA-binding domain"/>
    <property type="match status" value="1"/>
</dbReference>
<keyword evidence="2" id="KW-0597">Phosphoprotein</keyword>
<feature type="domain" description="Response regulatory" evidence="3">
    <location>
        <begin position="8"/>
        <end position="122"/>
    </location>
</feature>
<dbReference type="Pfam" id="PF04397">
    <property type="entry name" value="LytTR"/>
    <property type="match status" value="1"/>
</dbReference>
<feature type="modified residue" description="4-aspartylphosphate" evidence="2">
    <location>
        <position position="58"/>
    </location>
</feature>
<dbReference type="SMART" id="SM00448">
    <property type="entry name" value="REC"/>
    <property type="match status" value="1"/>
</dbReference>
<feature type="domain" description="HTH LytTR-type" evidence="4">
    <location>
        <begin position="135"/>
        <end position="243"/>
    </location>
</feature>
<accession>A0ABT7XTN0</accession>
<dbReference type="Pfam" id="PF00072">
    <property type="entry name" value="Response_reg"/>
    <property type="match status" value="1"/>
</dbReference>
<dbReference type="Gene3D" id="3.40.50.2300">
    <property type="match status" value="1"/>
</dbReference>
<keyword evidence="1 5" id="KW-0238">DNA-binding</keyword>
<comment type="caution">
    <text evidence="5">The sequence shown here is derived from an EMBL/GenBank/DDBJ whole genome shotgun (WGS) entry which is preliminary data.</text>
</comment>
<dbReference type="EMBL" id="JAUEDK010000054">
    <property type="protein sequence ID" value="MDN0077137.1"/>
    <property type="molecule type" value="Genomic_DNA"/>
</dbReference>
<evidence type="ECO:0000256" key="2">
    <source>
        <dbReference type="PROSITE-ProRule" id="PRU00169"/>
    </source>
</evidence>
<protein>
    <submittedName>
        <fullName evidence="5">LytTR family DNA-binding domain-containing protein</fullName>
    </submittedName>
</protein>
<dbReference type="InterPro" id="IPR039420">
    <property type="entry name" value="WalR-like"/>
</dbReference>
<dbReference type="InterPro" id="IPR001789">
    <property type="entry name" value="Sig_transdc_resp-reg_receiver"/>
</dbReference>
<dbReference type="PROSITE" id="PS50930">
    <property type="entry name" value="HTH_LYTTR"/>
    <property type="match status" value="1"/>
</dbReference>
<organism evidence="5 6">
    <name type="scientific">Crenobacter oryzisoli</name>
    <dbReference type="NCBI Taxonomy" id="3056844"/>
    <lineage>
        <taxon>Bacteria</taxon>
        <taxon>Pseudomonadati</taxon>
        <taxon>Pseudomonadota</taxon>
        <taxon>Betaproteobacteria</taxon>
        <taxon>Neisseriales</taxon>
        <taxon>Neisseriaceae</taxon>
        <taxon>Crenobacter</taxon>
    </lineage>
</organism>
<dbReference type="InterPro" id="IPR007492">
    <property type="entry name" value="LytTR_DNA-bd_dom"/>
</dbReference>
<reference evidence="5" key="1">
    <citation type="submission" date="2023-06" db="EMBL/GenBank/DDBJ databases">
        <authorList>
            <person name="Zhang S."/>
        </authorList>
    </citation>
    <scope>NUCLEOTIDE SEQUENCE</scope>
    <source>
        <strain evidence="5">SG2303</strain>
    </source>
</reference>
<dbReference type="GO" id="GO:0003677">
    <property type="term" value="F:DNA binding"/>
    <property type="evidence" value="ECO:0007669"/>
    <property type="project" value="UniProtKB-KW"/>
</dbReference>
<dbReference type="PROSITE" id="PS50110">
    <property type="entry name" value="RESPONSE_REGULATORY"/>
    <property type="match status" value="1"/>
</dbReference>
<proteinExistence type="predicted"/>
<sequence length="243" mass="27018">MGTLNALSILILDDEPLARERLRALLSDCGTEPVAEFGEASSALDWLSHHPVDVALVDIRLPGMSGMEFARQLSERCPSPPALIFTTALDTHAVDAFELAATDYLLKPVRLERLRTALERAAGRRPVSGRRFTQFTVRSRDRVQLVPLEQARYLKAELKYVTLVTASGQEYLLDDSLIKLEEDLGPAALRIHRNCLVMRHAIVSVERVGTPPDDHWAVQLTDVAERLPVSRRQLAALRAAVGR</sequence>
<keyword evidence="6" id="KW-1185">Reference proteome</keyword>
<dbReference type="InterPro" id="IPR011006">
    <property type="entry name" value="CheY-like_superfamily"/>
</dbReference>